<proteinExistence type="predicted"/>
<dbReference type="PROSITE" id="PS50088">
    <property type="entry name" value="ANK_REPEAT"/>
    <property type="match status" value="2"/>
</dbReference>
<name>A0A158PF24_ANGCS</name>
<sequence>LLRPSTPCPGWLSSCKDPSTQYTPLHNASLHGHHHVCKSAFFLHGRIFSTHRLSLRFLLFRILVESDRLLTSARDKRGCVPLHLASWNGHFEAMKRLVSCLVKTTLKHYFLTLQLLVEFDTDSVDAVNNAQETPLHLAAQHGHDKVVRVLLEHHADPRLRNARFETPLDVAARTGHAVVCKILVGFCPELALQSAVDCSSTGENGQIRAQVVYPLHAAARHSHIQCLQILRLGGFDLDFVTDEGSALHVAAVFGQVEAVRYLTDEGINPHIRDSKGRTALDVLREHEGNQTSDLTYIIQSREGWSECRKIIDGYIQRLESEHFNSSSDSGIDRRDSERSIVDEDGIPYFLIASSTSRPSLHEVKEEAVEGKSTVQENTTIITVGEQSSSTTKAMPIVETTLWEFRRTENAIRYGEDTSLRTTAPELHPVPIHRTWNSRMYDVGRGIARFPITSPMNKTRHQQSKRIGNTLPLKFNAMRTTLSPQRGSVLPSDSPCCIYRIPPVYDTRHTWHQKLIQSDGITHTYNPAYPYDNIPRNLIVYDNAPTPAGGVTTVRQRWEKQTDRHFWHLSAKNKLKPFRLVASSPVTFSRSNPAGRAPLAMPEELTGSTSTSILSSSVTPERESTTIDSRLGRNDRSSMEFSLSTLTIDYSDVPPSPDSSRKCSGGTITSSCSLPVVSRISTTPSSDTSFYKLYHQNSGDESPSSVVKMRPGWDANTGRLSQMDSNKASELINEIEEWKKIDDILSSFGGAVCRESVFAANYESQVAVFLRDRRTQALTLQLTSQPSANRHSCNTSSPSTCKPESEQITVSQWLCTTVGIPNPKAAEVGQILTRAGFDRLTQLKIGITLPGHIARILYSLMNTKLDEIHQKKEELKNNREPGISSTSNILTEIPCETTMSFAENDDTENGDPAKIDLLHSHASFLAHYLGSMEISNIDGTEESRRAMVKLKKAIRVIAKVPQVILEISIHGVRILDGRTGRLAVEHEISQIQIVCQDERDLNCFTYISQDVEKNLCHVFCVLTADVATEIIVTLGQAFELAYKLQNGLIMEEVANV</sequence>
<dbReference type="GO" id="GO:0005829">
    <property type="term" value="C:cytosol"/>
    <property type="evidence" value="ECO:0007669"/>
    <property type="project" value="TreeGrafter"/>
</dbReference>
<keyword evidence="2 3" id="KW-0040">ANK repeat</keyword>
<dbReference type="WBParaSite" id="ACOC_0000275701-mRNA-1">
    <property type="protein sequence ID" value="ACOC_0000275701-mRNA-1"/>
    <property type="gene ID" value="ACOC_0000275701"/>
</dbReference>
<evidence type="ECO:0000256" key="2">
    <source>
        <dbReference type="ARBA" id="ARBA00023043"/>
    </source>
</evidence>
<evidence type="ECO:0000313" key="6">
    <source>
        <dbReference type="WBParaSite" id="ACOC_0000275701-mRNA-1"/>
    </source>
</evidence>
<feature type="domain" description="PID" evidence="5">
    <location>
        <begin position="922"/>
        <end position="1042"/>
    </location>
</feature>
<dbReference type="InterPro" id="IPR033635">
    <property type="entry name" value="ANKS1/Caskin"/>
</dbReference>
<accession>A0A158PF24</accession>
<dbReference type="InterPro" id="IPR011993">
    <property type="entry name" value="PH-like_dom_sf"/>
</dbReference>
<protein>
    <submittedName>
        <fullName evidence="6">PID domain-containing protein</fullName>
    </submittedName>
</protein>
<dbReference type="Pfam" id="PF12796">
    <property type="entry name" value="Ank_2"/>
    <property type="match status" value="2"/>
</dbReference>
<feature type="compositionally biased region" description="Low complexity" evidence="4">
    <location>
        <begin position="605"/>
        <end position="618"/>
    </location>
</feature>
<dbReference type="InterPro" id="IPR036770">
    <property type="entry name" value="Ankyrin_rpt-contain_sf"/>
</dbReference>
<dbReference type="Pfam" id="PF00640">
    <property type="entry name" value="PID"/>
    <property type="match status" value="1"/>
</dbReference>
<reference evidence="6" key="1">
    <citation type="submission" date="2016-04" db="UniProtKB">
        <authorList>
            <consortium name="WormBaseParasite"/>
        </authorList>
    </citation>
    <scope>IDENTIFICATION</scope>
</reference>
<dbReference type="InterPro" id="IPR006020">
    <property type="entry name" value="PTB/PI_dom"/>
</dbReference>
<keyword evidence="1" id="KW-0677">Repeat</keyword>
<dbReference type="PANTHER" id="PTHR24174">
    <property type="entry name" value="ANKYRIN REPEAT AND STERILE ALPHA MOTIF DOMAIN-CONTAINING PROTEIN 1"/>
    <property type="match status" value="1"/>
</dbReference>
<evidence type="ECO:0000256" key="4">
    <source>
        <dbReference type="SAM" id="MobiDB-lite"/>
    </source>
</evidence>
<evidence type="ECO:0000256" key="3">
    <source>
        <dbReference type="PROSITE-ProRule" id="PRU00023"/>
    </source>
</evidence>
<dbReference type="PROSITE" id="PS01179">
    <property type="entry name" value="PID"/>
    <property type="match status" value="1"/>
</dbReference>
<dbReference type="SUPFAM" id="SSF48403">
    <property type="entry name" value="Ankyrin repeat"/>
    <property type="match status" value="1"/>
</dbReference>
<feature type="repeat" description="ANK" evidence="3">
    <location>
        <begin position="130"/>
        <end position="162"/>
    </location>
</feature>
<dbReference type="InterPro" id="IPR002110">
    <property type="entry name" value="Ankyrin_rpt"/>
</dbReference>
<feature type="repeat" description="ANK" evidence="3">
    <location>
        <begin position="242"/>
        <end position="274"/>
    </location>
</feature>
<dbReference type="Gene3D" id="1.25.40.20">
    <property type="entry name" value="Ankyrin repeat-containing domain"/>
    <property type="match status" value="2"/>
</dbReference>
<dbReference type="PANTHER" id="PTHR24174:SF16">
    <property type="entry name" value="CASKIN-2"/>
    <property type="match status" value="1"/>
</dbReference>
<feature type="region of interest" description="Disordered" evidence="4">
    <location>
        <begin position="590"/>
        <end position="624"/>
    </location>
</feature>
<dbReference type="SMART" id="SM00462">
    <property type="entry name" value="PTB"/>
    <property type="match status" value="1"/>
</dbReference>
<dbReference type="Gene3D" id="2.30.29.30">
    <property type="entry name" value="Pleckstrin-homology domain (PH domain)/Phosphotyrosine-binding domain (PTB)"/>
    <property type="match status" value="1"/>
</dbReference>
<dbReference type="OMA" id="VIYRQHA"/>
<dbReference type="SUPFAM" id="SSF50729">
    <property type="entry name" value="PH domain-like"/>
    <property type="match status" value="1"/>
</dbReference>
<dbReference type="SMART" id="SM00248">
    <property type="entry name" value="ANK"/>
    <property type="match status" value="6"/>
</dbReference>
<dbReference type="PROSITE" id="PS50297">
    <property type="entry name" value="ANK_REP_REGION"/>
    <property type="match status" value="2"/>
</dbReference>
<dbReference type="AlphaFoldDB" id="A0A158PF24"/>
<organism evidence="6">
    <name type="scientific">Angiostrongylus costaricensis</name>
    <name type="common">Nematode worm</name>
    <dbReference type="NCBI Taxonomy" id="334426"/>
    <lineage>
        <taxon>Eukaryota</taxon>
        <taxon>Metazoa</taxon>
        <taxon>Ecdysozoa</taxon>
        <taxon>Nematoda</taxon>
        <taxon>Chromadorea</taxon>
        <taxon>Rhabditida</taxon>
        <taxon>Rhabditina</taxon>
        <taxon>Rhabditomorpha</taxon>
        <taxon>Strongyloidea</taxon>
        <taxon>Metastrongylidae</taxon>
        <taxon>Angiostrongylus</taxon>
    </lineage>
</organism>
<evidence type="ECO:0000259" key="5">
    <source>
        <dbReference type="PROSITE" id="PS01179"/>
    </source>
</evidence>
<evidence type="ECO:0000256" key="1">
    <source>
        <dbReference type="ARBA" id="ARBA00022737"/>
    </source>
</evidence>